<keyword evidence="3" id="KW-1185">Reference proteome</keyword>
<dbReference type="OrthoDB" id="2655848at2759"/>
<reference evidence="2 3" key="1">
    <citation type="submission" date="2014-04" db="EMBL/GenBank/DDBJ databases">
        <authorList>
            <consortium name="DOE Joint Genome Institute"/>
            <person name="Kuo A."/>
            <person name="Kohler A."/>
            <person name="Costa M.D."/>
            <person name="Nagy L.G."/>
            <person name="Floudas D."/>
            <person name="Copeland A."/>
            <person name="Barry K.W."/>
            <person name="Cichocki N."/>
            <person name="Veneault-Fourrey C."/>
            <person name="LaButti K."/>
            <person name="Lindquist E.A."/>
            <person name="Lipzen A."/>
            <person name="Lundell T."/>
            <person name="Morin E."/>
            <person name="Murat C."/>
            <person name="Sun H."/>
            <person name="Tunlid A."/>
            <person name="Henrissat B."/>
            <person name="Grigoriev I.V."/>
            <person name="Hibbett D.S."/>
            <person name="Martin F."/>
            <person name="Nordberg H.P."/>
            <person name="Cantor M.N."/>
            <person name="Hua S.X."/>
        </authorList>
    </citation>
    <scope>NUCLEOTIDE SEQUENCE [LARGE SCALE GENOMIC DNA]</scope>
    <source>
        <strain evidence="2 3">441</strain>
    </source>
</reference>
<gene>
    <name evidence="2" type="ORF">PISMIDRAFT_120121</name>
</gene>
<evidence type="ECO:0000313" key="2">
    <source>
        <dbReference type="EMBL" id="KIK12846.1"/>
    </source>
</evidence>
<dbReference type="HOGENOM" id="CLU_2109960_0_0_1"/>
<organism evidence="2 3">
    <name type="scientific">Pisolithus microcarpus 441</name>
    <dbReference type="NCBI Taxonomy" id="765257"/>
    <lineage>
        <taxon>Eukaryota</taxon>
        <taxon>Fungi</taxon>
        <taxon>Dikarya</taxon>
        <taxon>Basidiomycota</taxon>
        <taxon>Agaricomycotina</taxon>
        <taxon>Agaricomycetes</taxon>
        <taxon>Agaricomycetidae</taxon>
        <taxon>Boletales</taxon>
        <taxon>Sclerodermatineae</taxon>
        <taxon>Pisolithaceae</taxon>
        <taxon>Pisolithus</taxon>
    </lineage>
</organism>
<dbReference type="Proteomes" id="UP000054018">
    <property type="component" value="Unassembled WGS sequence"/>
</dbReference>
<protein>
    <submittedName>
        <fullName evidence="2">Uncharacterized protein</fullName>
    </submittedName>
</protein>
<proteinExistence type="predicted"/>
<dbReference type="AlphaFoldDB" id="A0A0C9Y7D2"/>
<dbReference type="EMBL" id="KN834042">
    <property type="protein sequence ID" value="KIK12846.1"/>
    <property type="molecule type" value="Genomic_DNA"/>
</dbReference>
<evidence type="ECO:0000313" key="3">
    <source>
        <dbReference type="Proteomes" id="UP000054018"/>
    </source>
</evidence>
<accession>A0A0C9Y7D2</accession>
<feature type="region of interest" description="Disordered" evidence="1">
    <location>
        <begin position="114"/>
        <end position="135"/>
    </location>
</feature>
<sequence>MLKTTVSQEDDDAQVSCSNLTACLLAFISLQHVPTSISDADQDGSEQEEARFLLEVTRAQRLVHSIEQELAKAKLKENIALGELYKFRAEEAEQRLEIVEFELGCMHNSMRNSTVALDDEPSDRKRRRTSLSSVF</sequence>
<reference evidence="3" key="2">
    <citation type="submission" date="2015-01" db="EMBL/GenBank/DDBJ databases">
        <title>Evolutionary Origins and Diversification of the Mycorrhizal Mutualists.</title>
        <authorList>
            <consortium name="DOE Joint Genome Institute"/>
            <consortium name="Mycorrhizal Genomics Consortium"/>
            <person name="Kohler A."/>
            <person name="Kuo A."/>
            <person name="Nagy L.G."/>
            <person name="Floudas D."/>
            <person name="Copeland A."/>
            <person name="Barry K.W."/>
            <person name="Cichocki N."/>
            <person name="Veneault-Fourrey C."/>
            <person name="LaButti K."/>
            <person name="Lindquist E.A."/>
            <person name="Lipzen A."/>
            <person name="Lundell T."/>
            <person name="Morin E."/>
            <person name="Murat C."/>
            <person name="Riley R."/>
            <person name="Ohm R."/>
            <person name="Sun H."/>
            <person name="Tunlid A."/>
            <person name="Henrissat B."/>
            <person name="Grigoriev I.V."/>
            <person name="Hibbett D.S."/>
            <person name="Martin F."/>
        </authorList>
    </citation>
    <scope>NUCLEOTIDE SEQUENCE [LARGE SCALE GENOMIC DNA]</scope>
    <source>
        <strain evidence="3">441</strain>
    </source>
</reference>
<name>A0A0C9Y7D2_9AGAM</name>
<evidence type="ECO:0000256" key="1">
    <source>
        <dbReference type="SAM" id="MobiDB-lite"/>
    </source>
</evidence>